<organism evidence="2 3">
    <name type="scientific">Penicillium chermesinum</name>
    <dbReference type="NCBI Taxonomy" id="63820"/>
    <lineage>
        <taxon>Eukaryota</taxon>
        <taxon>Fungi</taxon>
        <taxon>Dikarya</taxon>
        <taxon>Ascomycota</taxon>
        <taxon>Pezizomycotina</taxon>
        <taxon>Eurotiomycetes</taxon>
        <taxon>Eurotiomycetidae</taxon>
        <taxon>Eurotiales</taxon>
        <taxon>Aspergillaceae</taxon>
        <taxon>Penicillium</taxon>
    </lineage>
</organism>
<dbReference type="Gene3D" id="3.40.50.300">
    <property type="entry name" value="P-loop containing nucleotide triphosphate hydrolases"/>
    <property type="match status" value="2"/>
</dbReference>
<name>A0A9W9P6J1_9EURO</name>
<dbReference type="PANTHER" id="PTHR10285">
    <property type="entry name" value="URIDINE KINASE"/>
    <property type="match status" value="1"/>
</dbReference>
<reference evidence="2" key="1">
    <citation type="submission" date="2022-11" db="EMBL/GenBank/DDBJ databases">
        <authorList>
            <person name="Petersen C."/>
        </authorList>
    </citation>
    <scope>NUCLEOTIDE SEQUENCE</scope>
    <source>
        <strain evidence="2">IBT 19713</strain>
    </source>
</reference>
<comment type="caution">
    <text evidence="2">The sequence shown here is derived from an EMBL/GenBank/DDBJ whole genome shotgun (WGS) entry which is preliminary data.</text>
</comment>
<keyword evidence="3" id="KW-1185">Reference proteome</keyword>
<evidence type="ECO:0000259" key="1">
    <source>
        <dbReference type="Pfam" id="PF00485"/>
    </source>
</evidence>
<dbReference type="EMBL" id="JAPQKS010000003">
    <property type="protein sequence ID" value="KAJ5238575.1"/>
    <property type="molecule type" value="Genomic_DNA"/>
</dbReference>
<dbReference type="Proteomes" id="UP001150941">
    <property type="component" value="Unassembled WGS sequence"/>
</dbReference>
<dbReference type="InterPro" id="IPR006083">
    <property type="entry name" value="PRK/URK"/>
</dbReference>
<protein>
    <submittedName>
        <fullName evidence="2">Phosphoribulokinase/uridine kinase</fullName>
    </submittedName>
</protein>
<accession>A0A9W9P6J1</accession>
<dbReference type="RefSeq" id="XP_058331494.1">
    <property type="nucleotide sequence ID" value="XM_058472491.1"/>
</dbReference>
<sequence length="261" mass="29196">MDEQIKHLVNKTWVASLIQTPSRIQSSAYPSNCSQSTAKFCCTADDARLMIAVSGIPGSGKTELAQSISKRINQIYASESPSAPPISTALPMDGFHLTRAQLAAMPDPEHAFARRGAEFTFDGEKFLGLVKKLQEPITAETKDVHAPSFDHAVKDPVEDDITIPATCRVVLFEGNYLSLDKEPWRETAKLMDELWFVDVDFEVARKRLIRRHIKAGIAKNEEEGNKRAKENDLVNGQEIVDFRLPVQEIVKSVYDPSWEEP</sequence>
<dbReference type="OrthoDB" id="6362633at2759"/>
<evidence type="ECO:0000313" key="3">
    <source>
        <dbReference type="Proteomes" id="UP001150941"/>
    </source>
</evidence>
<proteinExistence type="predicted"/>
<dbReference type="InterPro" id="IPR027417">
    <property type="entry name" value="P-loop_NTPase"/>
</dbReference>
<dbReference type="GeneID" id="83199794"/>
<dbReference type="AlphaFoldDB" id="A0A9W9P6J1"/>
<gene>
    <name evidence="2" type="ORF">N7468_003194</name>
</gene>
<dbReference type="GO" id="GO:0005524">
    <property type="term" value="F:ATP binding"/>
    <property type="evidence" value="ECO:0007669"/>
    <property type="project" value="InterPro"/>
</dbReference>
<dbReference type="Pfam" id="PF00485">
    <property type="entry name" value="PRK"/>
    <property type="match status" value="1"/>
</dbReference>
<feature type="domain" description="Phosphoribulokinase/uridine kinase" evidence="1">
    <location>
        <begin position="50"/>
        <end position="213"/>
    </location>
</feature>
<dbReference type="SUPFAM" id="SSF52540">
    <property type="entry name" value="P-loop containing nucleoside triphosphate hydrolases"/>
    <property type="match status" value="1"/>
</dbReference>
<reference evidence="2" key="2">
    <citation type="journal article" date="2023" name="IMA Fungus">
        <title>Comparative genomic study of the Penicillium genus elucidates a diverse pangenome and 15 lateral gene transfer events.</title>
        <authorList>
            <person name="Petersen C."/>
            <person name="Sorensen T."/>
            <person name="Nielsen M.R."/>
            <person name="Sondergaard T.E."/>
            <person name="Sorensen J.L."/>
            <person name="Fitzpatrick D.A."/>
            <person name="Frisvad J.C."/>
            <person name="Nielsen K.L."/>
        </authorList>
    </citation>
    <scope>NUCLEOTIDE SEQUENCE</scope>
    <source>
        <strain evidence="2">IBT 19713</strain>
    </source>
</reference>
<dbReference type="GO" id="GO:0016301">
    <property type="term" value="F:kinase activity"/>
    <property type="evidence" value="ECO:0007669"/>
    <property type="project" value="InterPro"/>
</dbReference>
<evidence type="ECO:0000313" key="2">
    <source>
        <dbReference type="EMBL" id="KAJ5238575.1"/>
    </source>
</evidence>